<gene>
    <name evidence="2" type="ORF">GMLC_03850</name>
</gene>
<dbReference type="Gene3D" id="3.30.2310.20">
    <property type="entry name" value="RelE-like"/>
    <property type="match status" value="1"/>
</dbReference>
<dbReference type="InterPro" id="IPR035093">
    <property type="entry name" value="RelE/ParE_toxin_dom_sf"/>
</dbReference>
<evidence type="ECO:0008006" key="4">
    <source>
        <dbReference type="Google" id="ProtNLM"/>
    </source>
</evidence>
<comment type="caution">
    <text evidence="2">The sequence shown here is derived from an EMBL/GenBank/DDBJ whole genome shotgun (WGS) entry which is preliminary data.</text>
</comment>
<keyword evidence="1" id="KW-1277">Toxin-antitoxin system</keyword>
<evidence type="ECO:0000313" key="2">
    <source>
        <dbReference type="EMBL" id="GFO66806.1"/>
    </source>
</evidence>
<dbReference type="Proteomes" id="UP000587586">
    <property type="component" value="Unassembled WGS sequence"/>
</dbReference>
<dbReference type="Pfam" id="PF05016">
    <property type="entry name" value="ParE_toxin"/>
    <property type="match status" value="1"/>
</dbReference>
<dbReference type="AlphaFoldDB" id="A0A6V8N2S9"/>
<name>A0A6V8N2S9_9BACT</name>
<dbReference type="EMBL" id="BLXZ01000001">
    <property type="protein sequence ID" value="GFO66806.1"/>
    <property type="molecule type" value="Genomic_DNA"/>
</dbReference>
<accession>A0A6V8N2S9</accession>
<dbReference type="InterPro" id="IPR007712">
    <property type="entry name" value="RelE/ParE_toxin"/>
</dbReference>
<dbReference type="RefSeq" id="WP_183359339.1">
    <property type="nucleotide sequence ID" value="NZ_BLXZ01000001.1"/>
</dbReference>
<proteinExistence type="predicted"/>
<sequence length="91" mass="10372">MPEAAEKFREAAKYYEQKAPGVGFTFVAEIHRAVEIAKSHPLSGKAIGRHLRSTPLHNFPFSIIYAPNPELVLIVAVAHQRRRPGYWKHRI</sequence>
<protein>
    <recommendedName>
        <fullName evidence="4">Plasmid stabilization protein</fullName>
    </recommendedName>
</protein>
<keyword evidence="3" id="KW-1185">Reference proteome</keyword>
<evidence type="ECO:0000256" key="1">
    <source>
        <dbReference type="ARBA" id="ARBA00022649"/>
    </source>
</evidence>
<organism evidence="2 3">
    <name type="scientific">Geomonas limicola</name>
    <dbReference type="NCBI Taxonomy" id="2740186"/>
    <lineage>
        <taxon>Bacteria</taxon>
        <taxon>Pseudomonadati</taxon>
        <taxon>Thermodesulfobacteriota</taxon>
        <taxon>Desulfuromonadia</taxon>
        <taxon>Geobacterales</taxon>
        <taxon>Geobacteraceae</taxon>
        <taxon>Geomonas</taxon>
    </lineage>
</organism>
<reference evidence="3" key="1">
    <citation type="submission" date="2020-06" db="EMBL/GenBank/DDBJ databases">
        <title>Draft genomic sequecing of Geomonas sp. Red745.</title>
        <authorList>
            <person name="Itoh H."/>
            <person name="Xu Z.X."/>
            <person name="Ushijima N."/>
            <person name="Masuda Y."/>
            <person name="Shiratori Y."/>
            <person name="Senoo K."/>
        </authorList>
    </citation>
    <scope>NUCLEOTIDE SEQUENCE [LARGE SCALE GENOMIC DNA]</scope>
    <source>
        <strain evidence="3">Red745</strain>
    </source>
</reference>
<evidence type="ECO:0000313" key="3">
    <source>
        <dbReference type="Proteomes" id="UP000587586"/>
    </source>
</evidence>